<organism evidence="1 2">
    <name type="scientific">Brevundimonas subvibrioides (strain ATCC 15264 / DSM 4735 / LMG 14903 / NBRC 16000 / CB 81)</name>
    <name type="common">Caulobacter subvibrioides</name>
    <dbReference type="NCBI Taxonomy" id="633149"/>
    <lineage>
        <taxon>Bacteria</taxon>
        <taxon>Pseudomonadati</taxon>
        <taxon>Pseudomonadota</taxon>
        <taxon>Alphaproteobacteria</taxon>
        <taxon>Caulobacterales</taxon>
        <taxon>Caulobacteraceae</taxon>
        <taxon>Brevundimonas</taxon>
    </lineage>
</organism>
<gene>
    <name evidence="1" type="ordered locus">Bresu_0492</name>
</gene>
<dbReference type="EMBL" id="CP002102">
    <property type="protein sequence ID" value="ADK99806.1"/>
    <property type="molecule type" value="Genomic_DNA"/>
</dbReference>
<proteinExistence type="predicted"/>
<name>D9QKI1_BRESC</name>
<protein>
    <submittedName>
        <fullName evidence="1">Uncharacterized protein</fullName>
    </submittedName>
</protein>
<dbReference type="eggNOG" id="ENOG5034ABE">
    <property type="taxonomic scope" value="Bacteria"/>
</dbReference>
<dbReference type="RefSeq" id="WP_013267910.1">
    <property type="nucleotide sequence ID" value="NC_014375.1"/>
</dbReference>
<dbReference type="Proteomes" id="UP000002696">
    <property type="component" value="Chromosome"/>
</dbReference>
<evidence type="ECO:0000313" key="1">
    <source>
        <dbReference type="EMBL" id="ADK99806.1"/>
    </source>
</evidence>
<dbReference type="STRING" id="633149.Bresu_0492"/>
<dbReference type="AlphaFoldDB" id="D9QKI1"/>
<keyword evidence="2" id="KW-1185">Reference proteome</keyword>
<evidence type="ECO:0000313" key="2">
    <source>
        <dbReference type="Proteomes" id="UP000002696"/>
    </source>
</evidence>
<dbReference type="KEGG" id="bsb:Bresu_0492"/>
<reference evidence="2" key="1">
    <citation type="journal article" date="2011" name="J. Bacteriol.">
        <title>Genome sequences of eight morphologically diverse alphaproteobacteria.</title>
        <authorList>
            <consortium name="US DOE Joint Genome Institute"/>
            <person name="Brown P.J."/>
            <person name="Kysela D.T."/>
            <person name="Buechlein A."/>
            <person name="Hemmerich C."/>
            <person name="Brun Y.V."/>
        </authorList>
    </citation>
    <scope>NUCLEOTIDE SEQUENCE [LARGE SCALE GENOMIC DNA]</scope>
    <source>
        <strain evidence="2">ATCC 15264 / DSM 4735 / LMG 14903 / NBRC 16000 / CB 81</strain>
    </source>
</reference>
<dbReference type="InParanoid" id="D9QKI1"/>
<dbReference type="HOGENOM" id="CLU_1871462_0_0_5"/>
<accession>D9QKI1</accession>
<dbReference type="BioCyc" id="BSUB633149:G1GM8-490-MONOMER"/>
<sequence length="136" mass="14725">MTSRLPITRAYKAPTDFDAAVFEDVDLFVHQILAASMAKGIPAIQDRVFRGCRINGPALLLPTRGTSFDDCNFGDPRGDINNLLFQPLGDRATGAVALLNCKFEGCEFSEVGFTGPTTFMDSMKAIGTKPRFGTLS</sequence>
<dbReference type="OrthoDB" id="5194575at2"/>